<dbReference type="SUPFAM" id="SSF53756">
    <property type="entry name" value="UDP-Glycosyltransferase/glycogen phosphorylase"/>
    <property type="match status" value="1"/>
</dbReference>
<dbReference type="EMBL" id="JAAQQR010000003">
    <property type="protein sequence ID" value="NID05186.1"/>
    <property type="molecule type" value="Genomic_DNA"/>
</dbReference>
<evidence type="ECO:0000313" key="2">
    <source>
        <dbReference type="Proteomes" id="UP001429601"/>
    </source>
</evidence>
<dbReference type="Pfam" id="PF13692">
    <property type="entry name" value="Glyco_trans_1_4"/>
    <property type="match status" value="1"/>
</dbReference>
<dbReference type="PANTHER" id="PTHR45947">
    <property type="entry name" value="SULFOQUINOVOSYL TRANSFERASE SQD2"/>
    <property type="match status" value="1"/>
</dbReference>
<dbReference type="PANTHER" id="PTHR45947:SF3">
    <property type="entry name" value="SULFOQUINOVOSYL TRANSFERASE SQD2"/>
    <property type="match status" value="1"/>
</dbReference>
<gene>
    <name evidence="1" type="ORF">HBF26_09830</name>
</gene>
<dbReference type="Gene3D" id="3.40.50.2000">
    <property type="entry name" value="Glycogen Phosphorylase B"/>
    <property type="match status" value="2"/>
</dbReference>
<organism evidence="1 2">
    <name type="scientific">Luteibacter jiangsuensis</name>
    <dbReference type="NCBI Taxonomy" id="637577"/>
    <lineage>
        <taxon>Bacteria</taxon>
        <taxon>Pseudomonadati</taxon>
        <taxon>Pseudomonadota</taxon>
        <taxon>Gammaproteobacteria</taxon>
        <taxon>Lysobacterales</taxon>
        <taxon>Rhodanobacteraceae</taxon>
        <taxon>Luteibacter</taxon>
    </lineage>
</organism>
<reference evidence="1 2" key="1">
    <citation type="journal article" date="2011" name="Curr. Microbiol.">
        <title>Luteibacter jiangsuensis sp. nov.: a methamidophos-degrading bacterium isolated from a methamidophos-manufacturing factory.</title>
        <authorList>
            <person name="Wang L."/>
            <person name="Wang G.L."/>
            <person name="Li S.P."/>
            <person name="Jiang J.D."/>
        </authorList>
    </citation>
    <scope>NUCLEOTIDE SEQUENCE [LARGE SCALE GENOMIC DNA]</scope>
    <source>
        <strain evidence="1 2">CGMCC 1.10133</strain>
    </source>
</reference>
<protein>
    <submittedName>
        <fullName evidence="1">Glycosyltransferase family 4 protein</fullName>
    </submittedName>
</protein>
<dbReference type="Proteomes" id="UP001429601">
    <property type="component" value="Unassembled WGS sequence"/>
</dbReference>
<evidence type="ECO:0000313" key="1">
    <source>
        <dbReference type="EMBL" id="NID05186.1"/>
    </source>
</evidence>
<sequence length="371" mass="39748">MHVAMVNFLPAPPGASPENVFAHWRSLADIAEIVGRGGTRVTVVQMADADHELERAGVTYRFVGTGGTRRARELGRRAARVVAGLGADALHVHSLAYARHAMAVSRALPSLPILLQDHADGVPRGWRRLPWRRWYAAASGIVFTSVAQAEPFARQRLFPRDTPIFAIPESSSRFTPGDRETARVATGLRGDPCVVSVGHLALGKDPMTMLDGVAQAAERLPGLRLYCAFGTAPLMPEVRARIERDPRLATRVKLLGNVPHAAVEHLLRAADVFVSASLAEGSGYALLEALACGAFPVVTDIPAFRAITGNGRIGRLWPRADAAALTDALIGAAEQRADRGTVRAHFDSTLSFDALGARWANTYAQLLSGSP</sequence>
<dbReference type="InterPro" id="IPR050194">
    <property type="entry name" value="Glycosyltransferase_grp1"/>
</dbReference>
<dbReference type="CDD" id="cd03801">
    <property type="entry name" value="GT4_PimA-like"/>
    <property type="match status" value="1"/>
</dbReference>
<comment type="caution">
    <text evidence="1">The sequence shown here is derived from an EMBL/GenBank/DDBJ whole genome shotgun (WGS) entry which is preliminary data.</text>
</comment>
<accession>A0ABX0Q4F8</accession>
<keyword evidence="2" id="KW-1185">Reference proteome</keyword>
<name>A0ABX0Q4F8_9GAMM</name>
<proteinExistence type="predicted"/>